<keyword evidence="1" id="KW-0732">Signal</keyword>
<feature type="signal peptide" evidence="1">
    <location>
        <begin position="1"/>
        <end position="18"/>
    </location>
</feature>
<dbReference type="PANTHER" id="PTHR34406">
    <property type="entry name" value="PROTEIN YCEI"/>
    <property type="match status" value="1"/>
</dbReference>
<evidence type="ECO:0000256" key="1">
    <source>
        <dbReference type="SAM" id="SignalP"/>
    </source>
</evidence>
<name>A0A845BPI8_9NEIS</name>
<feature type="domain" description="Lipid/polyisoprenoid-binding YceI-like" evidence="2">
    <location>
        <begin position="18"/>
        <end position="178"/>
    </location>
</feature>
<dbReference type="AlphaFoldDB" id="A0A845BPI8"/>
<dbReference type="Gene3D" id="2.40.128.110">
    <property type="entry name" value="Lipid/polyisoprenoid-binding, YceI-like"/>
    <property type="match status" value="1"/>
</dbReference>
<dbReference type="EMBL" id="WSSB01000007">
    <property type="protein sequence ID" value="MXR37088.1"/>
    <property type="molecule type" value="Genomic_DNA"/>
</dbReference>
<feature type="chain" id="PRO_5032332451" evidence="1">
    <location>
        <begin position="19"/>
        <end position="180"/>
    </location>
</feature>
<dbReference type="PANTHER" id="PTHR34406:SF1">
    <property type="entry name" value="PROTEIN YCEI"/>
    <property type="match status" value="1"/>
</dbReference>
<dbReference type="InterPro" id="IPR007372">
    <property type="entry name" value="Lipid/polyisoprenoid-bd_YceI"/>
</dbReference>
<reference evidence="3 4" key="1">
    <citation type="submission" date="2019-12" db="EMBL/GenBank/DDBJ databases">
        <title>Neisseriaceae gen. nov. sp. Genome sequencing and assembly.</title>
        <authorList>
            <person name="Liu Z."/>
            <person name="Li A."/>
        </authorList>
    </citation>
    <scope>NUCLEOTIDE SEQUENCE [LARGE SCALE GENOMIC DNA]</scope>
    <source>
        <strain evidence="3 4">B2N2-7</strain>
    </source>
</reference>
<evidence type="ECO:0000313" key="4">
    <source>
        <dbReference type="Proteomes" id="UP000467214"/>
    </source>
</evidence>
<dbReference type="InterPro" id="IPR036761">
    <property type="entry name" value="TTHA0802/YceI-like_sf"/>
</dbReference>
<dbReference type="SUPFAM" id="SSF101874">
    <property type="entry name" value="YceI-like"/>
    <property type="match status" value="1"/>
</dbReference>
<organism evidence="3 4">
    <name type="scientific">Craterilacuibacter sinensis</name>
    <dbReference type="NCBI Taxonomy" id="2686017"/>
    <lineage>
        <taxon>Bacteria</taxon>
        <taxon>Pseudomonadati</taxon>
        <taxon>Pseudomonadota</taxon>
        <taxon>Betaproteobacteria</taxon>
        <taxon>Neisseriales</taxon>
        <taxon>Neisseriaceae</taxon>
        <taxon>Craterilacuibacter</taxon>
    </lineage>
</organism>
<accession>A0A845BPI8</accession>
<proteinExistence type="predicted"/>
<gene>
    <name evidence="3" type="ORF">GQF02_08900</name>
</gene>
<comment type="caution">
    <text evidence="3">The sequence shown here is derived from an EMBL/GenBank/DDBJ whole genome shotgun (WGS) entry which is preliminary data.</text>
</comment>
<dbReference type="SMART" id="SM00867">
    <property type="entry name" value="YceI"/>
    <property type="match status" value="1"/>
</dbReference>
<sequence length="180" mass="19800">MKKQILALALCLPLWAQAQVLDATASRLDFTLTQMGVPMKGSFRAFKAEVNFDPAKLAASRADIRIATTSIALPAADAVNEAKKPDWFDVARYPEARFVAGQFKQLAPERFEVRGKLTLKGVTREIAAPFTAKVQGKKLLIDGVLPVSRLAFNIGDGSWRDTETVSDIVKLNFRLTLIQP</sequence>
<dbReference type="Proteomes" id="UP000467214">
    <property type="component" value="Unassembled WGS sequence"/>
</dbReference>
<dbReference type="Pfam" id="PF04264">
    <property type="entry name" value="YceI"/>
    <property type="match status" value="1"/>
</dbReference>
<protein>
    <submittedName>
        <fullName evidence="3">Polyisoprenoid-binding protein</fullName>
    </submittedName>
</protein>
<evidence type="ECO:0000259" key="2">
    <source>
        <dbReference type="SMART" id="SM00867"/>
    </source>
</evidence>
<keyword evidence="4" id="KW-1185">Reference proteome</keyword>
<evidence type="ECO:0000313" key="3">
    <source>
        <dbReference type="EMBL" id="MXR37088.1"/>
    </source>
</evidence>
<dbReference type="RefSeq" id="WP_160796477.1">
    <property type="nucleotide sequence ID" value="NZ_WSSB01000007.1"/>
</dbReference>